<reference evidence="1" key="1">
    <citation type="submission" date="2023-03" db="EMBL/GenBank/DDBJ databases">
        <title>Massive genome expansion in bonnet fungi (Mycena s.s.) driven by repeated elements and novel gene families across ecological guilds.</title>
        <authorList>
            <consortium name="Lawrence Berkeley National Laboratory"/>
            <person name="Harder C.B."/>
            <person name="Miyauchi S."/>
            <person name="Viragh M."/>
            <person name="Kuo A."/>
            <person name="Thoen E."/>
            <person name="Andreopoulos B."/>
            <person name="Lu D."/>
            <person name="Skrede I."/>
            <person name="Drula E."/>
            <person name="Henrissat B."/>
            <person name="Morin E."/>
            <person name="Kohler A."/>
            <person name="Barry K."/>
            <person name="LaButti K."/>
            <person name="Morin E."/>
            <person name="Salamov A."/>
            <person name="Lipzen A."/>
            <person name="Mereny Z."/>
            <person name="Hegedus B."/>
            <person name="Baldrian P."/>
            <person name="Stursova M."/>
            <person name="Weitz H."/>
            <person name="Taylor A."/>
            <person name="Grigoriev I.V."/>
            <person name="Nagy L.G."/>
            <person name="Martin F."/>
            <person name="Kauserud H."/>
        </authorList>
    </citation>
    <scope>NUCLEOTIDE SEQUENCE</scope>
    <source>
        <strain evidence="1">CBHHK002</strain>
    </source>
</reference>
<accession>A0AAD7EX91</accession>
<keyword evidence="2" id="KW-1185">Reference proteome</keyword>
<dbReference type="AlphaFoldDB" id="A0AAD7EX91"/>
<dbReference type="Pfam" id="PF18758">
    <property type="entry name" value="KDZ"/>
    <property type="match status" value="1"/>
</dbReference>
<name>A0AAD7EX91_9AGAR</name>
<gene>
    <name evidence="1" type="ORF">DFH08DRAFT_912373</name>
</gene>
<dbReference type="EMBL" id="JARIHO010000009">
    <property type="protein sequence ID" value="KAJ7355230.1"/>
    <property type="molecule type" value="Genomic_DNA"/>
</dbReference>
<dbReference type="Proteomes" id="UP001218218">
    <property type="component" value="Unassembled WGS sequence"/>
</dbReference>
<protein>
    <submittedName>
        <fullName evidence="1">Uncharacterized protein</fullName>
    </submittedName>
</protein>
<proteinExistence type="predicted"/>
<dbReference type="InterPro" id="IPR040521">
    <property type="entry name" value="KDZ"/>
</dbReference>
<comment type="caution">
    <text evidence="1">The sequence shown here is derived from an EMBL/GenBank/DDBJ whole genome shotgun (WGS) entry which is preliminary data.</text>
</comment>
<organism evidence="1 2">
    <name type="scientific">Mycena albidolilacea</name>
    <dbReference type="NCBI Taxonomy" id="1033008"/>
    <lineage>
        <taxon>Eukaryota</taxon>
        <taxon>Fungi</taxon>
        <taxon>Dikarya</taxon>
        <taxon>Basidiomycota</taxon>
        <taxon>Agaricomycotina</taxon>
        <taxon>Agaricomycetes</taxon>
        <taxon>Agaricomycetidae</taxon>
        <taxon>Agaricales</taxon>
        <taxon>Marasmiineae</taxon>
        <taxon>Mycenaceae</taxon>
        <taxon>Mycena</taxon>
    </lineage>
</organism>
<sequence length="650" mass="74982">MKRAEVKLDPHGNGVAAALIMEGLIPSMSMSPTITINIRVVKAYRVIHVQCPHLAVQAFVKSLCNIHRVPYRPYLCQQFSIAYDLYLDLCRHTEERMMKVLGCNSSWRLKHAFPVCTYKLEGEDAIIFEMLITMDRNNSLKHVLQREKVMSEMGEPVLGKSREHVDNGDAGDGYYLQRERVERWVRDRVADRLPMEPMGEDNPCADHWKNMINDVPSKMWGIFDKTGIFLALCCHRFILVLADMIKSRELAKYPLAVVEELLDAFEMKLGIGYDGGCHFGATVANSKLGNEAQEKQLKCLVGSFHGHTHNCLCQLQFLVTYVEGMGLEDLEGCECFFSRSNGLAKSCHYASCKFLCSNYHQALGILKIKALLRAWMHQEGVESVDRFTEWLAEETTYLEGLKSAPKTNNETLEMEYVQKLVNLSASQRHVQEKMEKDLERMQELEELLEIEERWITVSSKWTATVNEIKKRKYHLTLDVLELLIVERIFELTKMNQSQTGYKMCKHIAKALQARSKAVKNAIERYNDVAAALDLPMRSVSWEQVVEYAFVVDFDILRETCAETLKAREEIKRLNIEICWVITWIRDENCFLWRMERSMRAIKGETEEQIEVDTLMAVQVRLYRKQQGPFDAGHLENFWKLAQMPGFTGSL</sequence>
<evidence type="ECO:0000313" key="2">
    <source>
        <dbReference type="Proteomes" id="UP001218218"/>
    </source>
</evidence>
<dbReference type="PANTHER" id="PTHR33096:SF1">
    <property type="entry name" value="CXC1-LIKE CYSTEINE CLUSTER ASSOCIATED WITH KDZ TRANSPOSASES DOMAIN-CONTAINING PROTEIN"/>
    <property type="match status" value="1"/>
</dbReference>
<dbReference type="PANTHER" id="PTHR33096">
    <property type="entry name" value="CXC2 DOMAIN-CONTAINING PROTEIN"/>
    <property type="match status" value="1"/>
</dbReference>
<evidence type="ECO:0000313" key="1">
    <source>
        <dbReference type="EMBL" id="KAJ7355230.1"/>
    </source>
</evidence>